<organism evidence="1 3">
    <name type="scientific">Didymodactylos carnosus</name>
    <dbReference type="NCBI Taxonomy" id="1234261"/>
    <lineage>
        <taxon>Eukaryota</taxon>
        <taxon>Metazoa</taxon>
        <taxon>Spiralia</taxon>
        <taxon>Gnathifera</taxon>
        <taxon>Rotifera</taxon>
        <taxon>Eurotatoria</taxon>
        <taxon>Bdelloidea</taxon>
        <taxon>Philodinida</taxon>
        <taxon>Philodinidae</taxon>
        <taxon>Didymodactylos</taxon>
    </lineage>
</organism>
<accession>A0A815S901</accession>
<evidence type="ECO:0000313" key="3">
    <source>
        <dbReference type="Proteomes" id="UP000663829"/>
    </source>
</evidence>
<dbReference type="Proteomes" id="UP000681722">
    <property type="component" value="Unassembled WGS sequence"/>
</dbReference>
<dbReference type="Proteomes" id="UP000663829">
    <property type="component" value="Unassembled WGS sequence"/>
</dbReference>
<proteinExistence type="predicted"/>
<protein>
    <submittedName>
        <fullName evidence="1">Uncharacterized protein</fullName>
    </submittedName>
</protein>
<dbReference type="EMBL" id="CAJNOQ010021423">
    <property type="protein sequence ID" value="CAF1485841.1"/>
    <property type="molecule type" value="Genomic_DNA"/>
</dbReference>
<sequence length="34" mass="3825">CPKVDVPVIRTIQNIKYRRSTSLSNGVPVIRSNN</sequence>
<comment type="caution">
    <text evidence="1">The sequence shown here is derived from an EMBL/GenBank/DDBJ whole genome shotgun (WGS) entry which is preliminary data.</text>
</comment>
<feature type="non-terminal residue" evidence="1">
    <location>
        <position position="1"/>
    </location>
</feature>
<dbReference type="EMBL" id="CAJOBC010086909">
    <property type="protein sequence ID" value="CAF4349916.1"/>
    <property type="molecule type" value="Genomic_DNA"/>
</dbReference>
<evidence type="ECO:0000313" key="2">
    <source>
        <dbReference type="EMBL" id="CAF4349916.1"/>
    </source>
</evidence>
<reference evidence="1" key="1">
    <citation type="submission" date="2021-02" db="EMBL/GenBank/DDBJ databases">
        <authorList>
            <person name="Nowell W R."/>
        </authorList>
    </citation>
    <scope>NUCLEOTIDE SEQUENCE</scope>
</reference>
<name>A0A815S901_9BILA</name>
<keyword evidence="3" id="KW-1185">Reference proteome</keyword>
<dbReference type="AlphaFoldDB" id="A0A815S901"/>
<evidence type="ECO:0000313" key="1">
    <source>
        <dbReference type="EMBL" id="CAF1485841.1"/>
    </source>
</evidence>
<gene>
    <name evidence="1" type="ORF">GPM918_LOCUS36036</name>
    <name evidence="2" type="ORF">SRO942_LOCUS36762</name>
</gene>